<dbReference type="AlphaFoldDB" id="A0A418Y359"/>
<gene>
    <name evidence="2" type="ORF">D4A39_03725</name>
</gene>
<feature type="transmembrane region" description="Helical" evidence="1">
    <location>
        <begin position="100"/>
        <end position="117"/>
    </location>
</feature>
<dbReference type="EMBL" id="QYYA01000001">
    <property type="protein sequence ID" value="RJG19958.1"/>
    <property type="molecule type" value="Genomic_DNA"/>
</dbReference>
<organism evidence="2 3">
    <name type="scientific">Alcanivorax profundi</name>
    <dbReference type="NCBI Taxonomy" id="2338368"/>
    <lineage>
        <taxon>Bacteria</taxon>
        <taxon>Pseudomonadati</taxon>
        <taxon>Pseudomonadota</taxon>
        <taxon>Gammaproteobacteria</taxon>
        <taxon>Oceanospirillales</taxon>
        <taxon>Alcanivoracaceae</taxon>
        <taxon>Alcanivorax</taxon>
    </lineage>
</organism>
<keyword evidence="3" id="KW-1185">Reference proteome</keyword>
<name>A0A418Y359_9GAMM</name>
<reference evidence="2 3" key="1">
    <citation type="submission" date="2018-09" db="EMBL/GenBank/DDBJ databases">
        <title>Alcanivorax profundi sp. nov., isolated from 1000 m-depth seawater of the Mariana Trench.</title>
        <authorList>
            <person name="Liu J."/>
        </authorList>
    </citation>
    <scope>NUCLEOTIDE SEQUENCE [LARGE SCALE GENOMIC DNA]</scope>
    <source>
        <strain evidence="2 3">MTEO17</strain>
    </source>
</reference>
<keyword evidence="1" id="KW-1133">Transmembrane helix</keyword>
<evidence type="ECO:0000313" key="3">
    <source>
        <dbReference type="Proteomes" id="UP000283734"/>
    </source>
</evidence>
<sequence length="205" mass="23420">MRRSDEHGVLIAVPGPRERQYRPLFSRKGVAGGGHSLSLFNERFLEARQLRGRHETCHDFNLAFINPVPRQCRHRPVGWLLGAVMGAAITAVATMAGWGLVALVTAGVTAGLFAAVVKKWRDEWQFETRHGEVPVFRVTVYRREREALLKMVKALSRRCEHAWQQLPQGKVRLAAEMAEHRRLHMAGAIDESQYRSAKQRIFRQY</sequence>
<dbReference type="Proteomes" id="UP000283734">
    <property type="component" value="Unassembled WGS sequence"/>
</dbReference>
<evidence type="ECO:0000313" key="2">
    <source>
        <dbReference type="EMBL" id="RJG19958.1"/>
    </source>
</evidence>
<accession>A0A418Y359</accession>
<keyword evidence="1" id="KW-0812">Transmembrane</keyword>
<feature type="transmembrane region" description="Helical" evidence="1">
    <location>
        <begin position="77"/>
        <end position="94"/>
    </location>
</feature>
<evidence type="ECO:0000256" key="1">
    <source>
        <dbReference type="SAM" id="Phobius"/>
    </source>
</evidence>
<comment type="caution">
    <text evidence="2">The sequence shown here is derived from an EMBL/GenBank/DDBJ whole genome shotgun (WGS) entry which is preliminary data.</text>
</comment>
<keyword evidence="1" id="KW-0472">Membrane</keyword>
<protein>
    <submittedName>
        <fullName evidence="2">Uncharacterized protein</fullName>
    </submittedName>
</protein>
<proteinExistence type="predicted"/>